<sequence>MLVIQKAMFYTFLLLTALGSSFVLGFRYSTIYMKDNCGESVSLGSAGYVEWDRHGRSYDHNTDCSVILKTSSRSVRILLQFINIDIESNGQYSCYDYLYLYEGAVSSFNRPAAGHTKAICNSQPIVDYTSSSSAVTLRLVTDSSTRGSFKILYTSFTDRVVGTGCHNSRFLCSNSRCIDPNLKCDQMDNCGDASDEPADCRAGYPLNHCADGVYVDSRHMCDGVTDCSDRSDEWTSAWAMCPAREMHGSCGSLVTLQPATSGYIVYSRRGTYGAGTDCTVQFNTLSGYAIRLESWDVDGMDHRCYDSLFLCDGITGSCDDWEEDFSLCYTSPDSTSYVTSGQDLTVRLSSSRAGNFKIFYRIEQGGATNSSTVVTVVVVIVVVILVLAVVVYCCGKRSRGGGSQTVEDRSVQYPGETPGDSIHLHPTTVVHTDRPHTVGTPTIERVPPQPSPRQYSYPSAPPQPTNSALPPSVVVEPPTPASSEIGEPVTPPPSYDQALWMPKEPPASAGQSSYLRGQRVTSKNRPSLDQGSRPTFTTCTTTSIILDVCGVFTAVFSLRHMHSLVQRAERTERKIPEEVRRRERPARHLSTCNSEHHRPTMFFTLTILVALCDGGVLGDGYRDLAGRFTEEMYDKCWTEVYLPADKAGYITYHRAGPYPPYTECAVNYYTDSGYVISLEAFNLTGMPGDCSDYIFACNEKDFLCDTDSSSVHYCWRGVHYSHDVSWGQSITIRLFSDHSTQGTYSIEYRVEEAKTDSDTIVYIVVGVIAAVCVFVAIIFKCCRNHDDDDLPPLNIPPVTATRGPNASVLRNARPFTSTPERNSDEFTSTEWALQCFCGTEQNFQNLPAALSDSECNSDCSGNNAEKCGGSLKLSVYAVVAISPQPASGLGLGAIIGIVVGVIVFLTVMFTIICVLACQSKPSSRVTATGVSTGGNTVVHTNHMGANTVVHTNMMYPVNGIVVQQSGAYPMAIQQPYQQPMQPPGYQPMQAQQAPGYPQSNQPVQPQPQSSHIPPPPAYEEPAKPSDGQLYA</sequence>
<dbReference type="Gene3D" id="4.10.400.10">
    <property type="entry name" value="Low-density Lipoprotein Receptor"/>
    <property type="match status" value="2"/>
</dbReference>
<keyword evidence="5" id="KW-1133">Transmembrane helix</keyword>
<dbReference type="PROSITE" id="PS01209">
    <property type="entry name" value="LDLRA_1"/>
    <property type="match status" value="1"/>
</dbReference>
<comment type="caution">
    <text evidence="3">Lacks conserved residue(s) required for the propagation of feature annotation.</text>
</comment>
<dbReference type="Gene3D" id="2.60.120.290">
    <property type="entry name" value="Spermadhesin, CUB domain"/>
    <property type="match status" value="2"/>
</dbReference>
<evidence type="ECO:0000256" key="5">
    <source>
        <dbReference type="SAM" id="Phobius"/>
    </source>
</evidence>
<feature type="disulfide bond" evidence="3">
    <location>
        <begin position="172"/>
        <end position="190"/>
    </location>
</feature>
<dbReference type="PANTHER" id="PTHR24652">
    <property type="entry name" value="LOW-DENSITY LIPOPROTEIN RECEPTOR CLASS A DOMAIN-CONTAINING PROTEIN 2"/>
    <property type="match status" value="1"/>
</dbReference>
<feature type="region of interest" description="Disordered" evidence="4">
    <location>
        <begin position="979"/>
        <end position="1031"/>
    </location>
</feature>
<dbReference type="SUPFAM" id="SSF57424">
    <property type="entry name" value="LDL receptor-like module"/>
    <property type="match status" value="2"/>
</dbReference>
<protein>
    <submittedName>
        <fullName evidence="8">Uncharacterized protein LOC109479646</fullName>
    </submittedName>
</protein>
<dbReference type="SMART" id="SM00192">
    <property type="entry name" value="LDLa"/>
    <property type="match status" value="2"/>
</dbReference>
<feature type="disulfide bond" evidence="2">
    <location>
        <begin position="37"/>
        <end position="64"/>
    </location>
</feature>
<dbReference type="AlphaFoldDB" id="A0A6P5A5Y9"/>
<dbReference type="GeneID" id="109479646"/>
<dbReference type="InterPro" id="IPR042333">
    <property type="entry name" value="LRAD2/Mig-13-like"/>
</dbReference>
<evidence type="ECO:0000256" key="4">
    <source>
        <dbReference type="SAM" id="MobiDB-lite"/>
    </source>
</evidence>
<evidence type="ECO:0000313" key="7">
    <source>
        <dbReference type="Proteomes" id="UP000515135"/>
    </source>
</evidence>
<name>A0A6P5A5Y9_BRABE</name>
<dbReference type="RefSeq" id="XP_019637191.1">
    <property type="nucleotide sequence ID" value="XM_019781632.1"/>
</dbReference>
<accession>A0A6P5A5Y9</accession>
<dbReference type="OrthoDB" id="6514358at2759"/>
<dbReference type="PROSITE" id="PS50068">
    <property type="entry name" value="LDLRA_2"/>
    <property type="match status" value="1"/>
</dbReference>
<feature type="transmembrane region" description="Helical" evidence="5">
    <location>
        <begin position="373"/>
        <end position="394"/>
    </location>
</feature>
<dbReference type="Proteomes" id="UP000515135">
    <property type="component" value="Unplaced"/>
</dbReference>
<feature type="compositionally biased region" description="Low complexity" evidence="4">
    <location>
        <begin position="986"/>
        <end position="1011"/>
    </location>
</feature>
<feature type="domain" description="CUB" evidence="6">
    <location>
        <begin position="37"/>
        <end position="156"/>
    </location>
</feature>
<dbReference type="PANTHER" id="PTHR24652:SF69">
    <property type="entry name" value="CUB DOMAIN-CONTAINING PROTEIN"/>
    <property type="match status" value="1"/>
</dbReference>
<dbReference type="SUPFAM" id="SSF49854">
    <property type="entry name" value="Spermadhesin, CUB domain"/>
    <property type="match status" value="2"/>
</dbReference>
<organism evidence="7 8">
    <name type="scientific">Branchiostoma belcheri</name>
    <name type="common">Amphioxus</name>
    <dbReference type="NCBI Taxonomy" id="7741"/>
    <lineage>
        <taxon>Eukaryota</taxon>
        <taxon>Metazoa</taxon>
        <taxon>Chordata</taxon>
        <taxon>Cephalochordata</taxon>
        <taxon>Leptocardii</taxon>
        <taxon>Amphioxiformes</taxon>
        <taxon>Branchiostomatidae</taxon>
        <taxon>Branchiostoma</taxon>
    </lineage>
</organism>
<dbReference type="PRINTS" id="PR00261">
    <property type="entry name" value="LDLRECEPTOR"/>
</dbReference>
<feature type="region of interest" description="Disordered" evidence="4">
    <location>
        <begin position="398"/>
        <end position="535"/>
    </location>
</feature>
<feature type="transmembrane region" description="Helical" evidence="5">
    <location>
        <begin position="759"/>
        <end position="779"/>
    </location>
</feature>
<evidence type="ECO:0000256" key="3">
    <source>
        <dbReference type="PROSITE-ProRule" id="PRU00124"/>
    </source>
</evidence>
<dbReference type="SMART" id="SM00042">
    <property type="entry name" value="CUB"/>
    <property type="match status" value="2"/>
</dbReference>
<dbReference type="InterPro" id="IPR002172">
    <property type="entry name" value="LDrepeatLR_classA_rpt"/>
</dbReference>
<dbReference type="InterPro" id="IPR023415">
    <property type="entry name" value="LDLR_class-A_CS"/>
</dbReference>
<feature type="disulfide bond" evidence="3">
    <location>
        <begin position="165"/>
        <end position="177"/>
    </location>
</feature>
<proteinExistence type="predicted"/>
<dbReference type="InterPro" id="IPR000859">
    <property type="entry name" value="CUB_dom"/>
</dbReference>
<gene>
    <name evidence="8" type="primary">LOC109479646</name>
</gene>
<feature type="transmembrane region" description="Helical" evidence="5">
    <location>
        <begin position="889"/>
        <end position="917"/>
    </location>
</feature>
<dbReference type="CDD" id="cd00041">
    <property type="entry name" value="CUB"/>
    <property type="match status" value="1"/>
</dbReference>
<dbReference type="KEGG" id="bbel:109479646"/>
<evidence type="ECO:0000256" key="1">
    <source>
        <dbReference type="ARBA" id="ARBA00023157"/>
    </source>
</evidence>
<keyword evidence="1 3" id="KW-1015">Disulfide bond</keyword>
<dbReference type="Pfam" id="PF00057">
    <property type="entry name" value="Ldl_recept_a"/>
    <property type="match status" value="1"/>
</dbReference>
<evidence type="ECO:0000256" key="2">
    <source>
        <dbReference type="PROSITE-ProRule" id="PRU00059"/>
    </source>
</evidence>
<keyword evidence="5" id="KW-0812">Transmembrane</keyword>
<reference evidence="8" key="1">
    <citation type="submission" date="2025-08" db="UniProtKB">
        <authorList>
            <consortium name="RefSeq"/>
        </authorList>
    </citation>
    <scope>IDENTIFICATION</scope>
    <source>
        <tissue evidence="8">Gonad</tissue>
    </source>
</reference>
<keyword evidence="5" id="KW-0472">Membrane</keyword>
<evidence type="ECO:0000313" key="8">
    <source>
        <dbReference type="RefSeq" id="XP_019637191.1"/>
    </source>
</evidence>
<dbReference type="InterPro" id="IPR036055">
    <property type="entry name" value="LDL_receptor-like_sf"/>
</dbReference>
<dbReference type="InterPro" id="IPR035914">
    <property type="entry name" value="Sperma_CUB_dom_sf"/>
</dbReference>
<evidence type="ECO:0000259" key="6">
    <source>
        <dbReference type="PROSITE" id="PS01180"/>
    </source>
</evidence>
<dbReference type="PROSITE" id="PS01180">
    <property type="entry name" value="CUB"/>
    <property type="match status" value="1"/>
</dbReference>
<feature type="compositionally biased region" description="Polar residues" evidence="4">
    <location>
        <begin position="509"/>
        <end position="534"/>
    </location>
</feature>
<dbReference type="CDD" id="cd00112">
    <property type="entry name" value="LDLa"/>
    <property type="match status" value="2"/>
</dbReference>
<dbReference type="Pfam" id="PF00431">
    <property type="entry name" value="CUB"/>
    <property type="match status" value="1"/>
</dbReference>
<keyword evidence="7" id="KW-1185">Reference proteome</keyword>